<protein>
    <submittedName>
        <fullName evidence="2">10 kDa chaperonin</fullName>
    </submittedName>
</protein>
<gene>
    <name evidence="2" type="ORF">Q604_UNBC00991G0001</name>
</gene>
<comment type="caution">
    <text evidence="2">The sequence shown here is derived from an EMBL/GenBank/DDBJ whole genome shotgun (WGS) entry which is preliminary data.</text>
</comment>
<dbReference type="InterPro" id="IPR011032">
    <property type="entry name" value="GroES-like_sf"/>
</dbReference>
<dbReference type="Gene3D" id="2.30.33.40">
    <property type="entry name" value="GroES chaperonin"/>
    <property type="match status" value="1"/>
</dbReference>
<name>W1YTC4_9ZZZZ</name>
<sequence>LPIGQRVAPEVKVGDTVMFAKYAGSELEIDGATHLIISERDILAVL</sequence>
<dbReference type="InterPro" id="IPR037124">
    <property type="entry name" value="Chaperonin_GroES_sf"/>
</dbReference>
<accession>W1YTC4</accession>
<organism evidence="2">
    <name type="scientific">human gut metagenome</name>
    <dbReference type="NCBI Taxonomy" id="408170"/>
    <lineage>
        <taxon>unclassified sequences</taxon>
        <taxon>metagenomes</taxon>
        <taxon>organismal metagenomes</taxon>
    </lineage>
</organism>
<dbReference type="GO" id="GO:0044183">
    <property type="term" value="F:protein folding chaperone"/>
    <property type="evidence" value="ECO:0007669"/>
    <property type="project" value="InterPro"/>
</dbReference>
<dbReference type="Pfam" id="PF00166">
    <property type="entry name" value="Cpn10"/>
    <property type="match status" value="1"/>
</dbReference>
<proteinExistence type="predicted"/>
<dbReference type="PRINTS" id="PR00297">
    <property type="entry name" value="CHAPERONIN10"/>
</dbReference>
<evidence type="ECO:0000313" key="2">
    <source>
        <dbReference type="EMBL" id="ETJ45005.1"/>
    </source>
</evidence>
<dbReference type="SMART" id="SM00883">
    <property type="entry name" value="Cpn10"/>
    <property type="match status" value="1"/>
</dbReference>
<dbReference type="CDD" id="cd00320">
    <property type="entry name" value="cpn10"/>
    <property type="match status" value="1"/>
</dbReference>
<feature type="non-terminal residue" evidence="2">
    <location>
        <position position="1"/>
    </location>
</feature>
<dbReference type="GO" id="GO:0005524">
    <property type="term" value="F:ATP binding"/>
    <property type="evidence" value="ECO:0007669"/>
    <property type="project" value="InterPro"/>
</dbReference>
<evidence type="ECO:0000256" key="1">
    <source>
        <dbReference type="ARBA" id="ARBA00023186"/>
    </source>
</evidence>
<keyword evidence="1" id="KW-0143">Chaperone</keyword>
<dbReference type="InterPro" id="IPR020818">
    <property type="entry name" value="Chaperonin_GroES"/>
</dbReference>
<dbReference type="AlphaFoldDB" id="W1YTC4"/>
<dbReference type="EMBL" id="AZMM01000991">
    <property type="protein sequence ID" value="ETJ45005.1"/>
    <property type="molecule type" value="Genomic_DNA"/>
</dbReference>
<reference evidence="2" key="1">
    <citation type="submission" date="2013-12" db="EMBL/GenBank/DDBJ databases">
        <title>A Varibaculum cambriense genome reconstructed from a premature infant gut community with otherwise low bacterial novelty that shifts toward anaerobic metabolism during the third week of life.</title>
        <authorList>
            <person name="Brown C.T."/>
            <person name="Sharon I."/>
            <person name="Thomas B.C."/>
            <person name="Castelle C.J."/>
            <person name="Morowitz M.J."/>
            <person name="Banfield J.F."/>
        </authorList>
    </citation>
    <scope>NUCLEOTIDE SEQUENCE</scope>
</reference>
<dbReference type="SUPFAM" id="SSF50129">
    <property type="entry name" value="GroES-like"/>
    <property type="match status" value="1"/>
</dbReference>